<name>A0A975B9E9_9BACT</name>
<organism evidence="1 2">
    <name type="scientific">Desulfonema limicola</name>
    <dbReference type="NCBI Taxonomy" id="45656"/>
    <lineage>
        <taxon>Bacteria</taxon>
        <taxon>Pseudomonadati</taxon>
        <taxon>Thermodesulfobacteriota</taxon>
        <taxon>Desulfobacteria</taxon>
        <taxon>Desulfobacterales</taxon>
        <taxon>Desulfococcaceae</taxon>
        <taxon>Desulfonema</taxon>
    </lineage>
</organism>
<protein>
    <recommendedName>
        <fullName evidence="3">Toxin-antitoxin system HicB family antitoxin</fullName>
    </recommendedName>
</protein>
<dbReference type="AlphaFoldDB" id="A0A975B9E9"/>
<evidence type="ECO:0008006" key="3">
    <source>
        <dbReference type="Google" id="ProtNLM"/>
    </source>
</evidence>
<proteinExistence type="predicted"/>
<dbReference type="KEGG" id="dli:dnl_35510"/>
<dbReference type="EMBL" id="CP061799">
    <property type="protein sequence ID" value="QTA81220.1"/>
    <property type="molecule type" value="Genomic_DNA"/>
</dbReference>
<accession>A0A975B9E9</accession>
<gene>
    <name evidence="1" type="ORF">dnl_35510</name>
</gene>
<dbReference type="Proteomes" id="UP000663720">
    <property type="component" value="Chromosome"/>
</dbReference>
<evidence type="ECO:0000313" key="1">
    <source>
        <dbReference type="EMBL" id="QTA81220.1"/>
    </source>
</evidence>
<keyword evidence="2" id="KW-1185">Reference proteome</keyword>
<reference evidence="1" key="1">
    <citation type="journal article" date="2021" name="Microb. Physiol.">
        <title>Proteogenomic Insights into the Physiology of Marine, Sulfate-Reducing, Filamentous Desulfonema limicola and Desulfonema magnum.</title>
        <authorList>
            <person name="Schnaars V."/>
            <person name="Wohlbrand L."/>
            <person name="Scheve S."/>
            <person name="Hinrichs C."/>
            <person name="Reinhardt R."/>
            <person name="Rabus R."/>
        </authorList>
    </citation>
    <scope>NUCLEOTIDE SEQUENCE</scope>
    <source>
        <strain evidence="1">5ac10</strain>
    </source>
</reference>
<dbReference type="RefSeq" id="WP_207687288.1">
    <property type="nucleotide sequence ID" value="NZ_CP061799.1"/>
</dbReference>
<evidence type="ECO:0000313" key="2">
    <source>
        <dbReference type="Proteomes" id="UP000663720"/>
    </source>
</evidence>
<sequence length="78" mass="8889">MTELLIKLPERLHQKVCEVSKTNNIPIDEIIAASLAQKLFHIIQDPYLEERAKRANGQGFSFVLSQVPDVPPDDYDKL</sequence>